<sequence>MGGLVSMDAALQLRRSTAHGKEMWPRIIGVLAYDSPYLGVHPHVFKNQFSAYHSYANSALKLGAVLSPIGGGLAAQFASRSTQGTNGAPATPSRLSAAAWIGVGTAAAAAIGTAAASAVINKTNPVDESYRWVTEHLAFVRNLWEVDAMSQRLDDCHTNHIPFHCFYTRLRPRPGSLGPQPTGPLDPTLRTFILLPGEHKPYAAYFSPLDFPSTVDEITAHTSIFQARVNTSYFSMGLDSAQLASEWFDKHTQGTRTNPISLDLD</sequence>
<keyword evidence="2" id="KW-1185">Reference proteome</keyword>
<accession>A0ABY8EUK0</accession>
<gene>
    <name evidence="1" type="ORF">GLX27_002608</name>
</gene>
<reference evidence="1 2" key="1">
    <citation type="journal article" date="2020" name="Elife">
        <title>Loss of centromere function drives karyotype evolution in closely related Malassezia species.</title>
        <authorList>
            <person name="Sankaranarayanan S.R."/>
            <person name="Ianiri G."/>
            <person name="Coelho M.A."/>
            <person name="Reza M.H."/>
            <person name="Thimmappa B.C."/>
            <person name="Ganguly P."/>
            <person name="Vadnala R.N."/>
            <person name="Sun S."/>
            <person name="Siddharthan R."/>
            <person name="Tellgren-Roth C."/>
            <person name="Dawson T.L."/>
            <person name="Heitman J."/>
            <person name="Sanyal K."/>
        </authorList>
    </citation>
    <scope>NUCLEOTIDE SEQUENCE [LARGE SCALE GENOMIC DNA]</scope>
    <source>
        <strain evidence="1">CBS14141</strain>
    </source>
</reference>
<dbReference type="PANTHER" id="PTHR47842">
    <property type="entry name" value="EXPRESSED PROTEIN"/>
    <property type="match status" value="1"/>
</dbReference>
<evidence type="ECO:0000313" key="2">
    <source>
        <dbReference type="Proteomes" id="UP000818624"/>
    </source>
</evidence>
<proteinExistence type="predicted"/>
<dbReference type="Proteomes" id="UP000818624">
    <property type="component" value="Chromosome 2"/>
</dbReference>
<dbReference type="PANTHER" id="PTHR47842:SF1">
    <property type="entry name" value="DUF676 DOMAIN-CONTAINING PROTEIN"/>
    <property type="match status" value="1"/>
</dbReference>
<organism evidence="1 2">
    <name type="scientific">Malassezia furfur</name>
    <name type="common">Pityriasis versicolor infection agent</name>
    <name type="synonym">Pityrosporum furfur</name>
    <dbReference type="NCBI Taxonomy" id="55194"/>
    <lineage>
        <taxon>Eukaryota</taxon>
        <taxon>Fungi</taxon>
        <taxon>Dikarya</taxon>
        <taxon>Basidiomycota</taxon>
        <taxon>Ustilaginomycotina</taxon>
        <taxon>Malasseziomycetes</taxon>
        <taxon>Malasseziales</taxon>
        <taxon>Malasseziaceae</taxon>
        <taxon>Malassezia</taxon>
    </lineage>
</organism>
<protein>
    <submittedName>
        <fullName evidence="1">Uncharacterized protein</fullName>
    </submittedName>
</protein>
<name>A0ABY8EUK0_MALFU</name>
<evidence type="ECO:0000313" key="1">
    <source>
        <dbReference type="EMBL" id="WFD47943.1"/>
    </source>
</evidence>
<dbReference type="EMBL" id="CP046235">
    <property type="protein sequence ID" value="WFD47943.1"/>
    <property type="molecule type" value="Genomic_DNA"/>
</dbReference>